<keyword evidence="3" id="KW-1185">Reference proteome</keyword>
<organism evidence="2 3">
    <name type="scientific">Fusarium coffeatum</name>
    <dbReference type="NCBI Taxonomy" id="231269"/>
    <lineage>
        <taxon>Eukaryota</taxon>
        <taxon>Fungi</taxon>
        <taxon>Dikarya</taxon>
        <taxon>Ascomycota</taxon>
        <taxon>Pezizomycotina</taxon>
        <taxon>Sordariomycetes</taxon>
        <taxon>Hypocreomycetidae</taxon>
        <taxon>Hypocreales</taxon>
        <taxon>Nectriaceae</taxon>
        <taxon>Fusarium</taxon>
        <taxon>Fusarium incarnatum-equiseti species complex</taxon>
    </lineage>
</organism>
<gene>
    <name evidence="2" type="ORF">FIESC28_09678</name>
</gene>
<protein>
    <submittedName>
        <fullName evidence="2">Uncharacterized protein</fullName>
    </submittedName>
</protein>
<name>A0A366QYX2_9HYPO</name>
<dbReference type="AlphaFoldDB" id="A0A366QYX2"/>
<proteinExistence type="predicted"/>
<evidence type="ECO:0000313" key="2">
    <source>
        <dbReference type="EMBL" id="RBR09932.1"/>
    </source>
</evidence>
<keyword evidence="1" id="KW-0472">Membrane</keyword>
<accession>A0A366QYX2</accession>
<evidence type="ECO:0000256" key="1">
    <source>
        <dbReference type="SAM" id="Phobius"/>
    </source>
</evidence>
<dbReference type="RefSeq" id="XP_031012134.1">
    <property type="nucleotide sequence ID" value="XM_031163814.1"/>
</dbReference>
<feature type="transmembrane region" description="Helical" evidence="1">
    <location>
        <begin position="6"/>
        <end position="30"/>
    </location>
</feature>
<comment type="caution">
    <text evidence="2">The sequence shown here is derived from an EMBL/GenBank/DDBJ whole genome shotgun (WGS) entry which is preliminary data.</text>
</comment>
<keyword evidence="1" id="KW-1133">Transmembrane helix</keyword>
<dbReference type="EMBL" id="QKXC01000250">
    <property type="protein sequence ID" value="RBR09932.1"/>
    <property type="molecule type" value="Genomic_DNA"/>
</dbReference>
<keyword evidence="1" id="KW-0812">Transmembrane</keyword>
<dbReference type="Proteomes" id="UP000253153">
    <property type="component" value="Unassembled WGS sequence"/>
</dbReference>
<dbReference type="GeneID" id="41999110"/>
<sequence length="206" mass="22850">MQTVTIPLGVFITLIILIVLLIVILVFVFTRPYCVEPSEREPDEAALRPLTEAVNQPRTSDIRILNSASDRILSKAPSPQCKAPPRAPTKYLGVPVVALAADDIMEARKWMAKRGIREGSNVDSWAGEYELTLDPQPNDRVQGGILLPSLSKQARKKWKESGKPAMVEGKDPVVEIEEWAPSLTYPFTALLARVTSKTKVYETKLV</sequence>
<reference evidence="2 3" key="1">
    <citation type="submission" date="2018-06" db="EMBL/GenBank/DDBJ databases">
        <title>Fusarium incarnatum-equiseti species complex species 28.</title>
        <authorList>
            <person name="Gardiner D.M."/>
        </authorList>
    </citation>
    <scope>NUCLEOTIDE SEQUENCE [LARGE SCALE GENOMIC DNA]</scope>
    <source>
        <strain evidence="2 3">FIESC_28</strain>
    </source>
</reference>
<evidence type="ECO:0000313" key="3">
    <source>
        <dbReference type="Proteomes" id="UP000253153"/>
    </source>
</evidence>